<sequence>MFEGRVDVVNCDERERQDACAFLLPSRHAGKMAASNKALTPLHVPRLGTCSLVTSNPFTFCRGFAGKVEAKPELVVPKLSVNPDRIHTVFPWN</sequence>
<name>A0A5N5LQ17_9ROSI</name>
<reference evidence="2" key="1">
    <citation type="journal article" date="2019" name="Gigascience">
        <title>De novo genome assembly of the endangered Acer yangbiense, a plant species with extremely small populations endemic to Yunnan Province, China.</title>
        <authorList>
            <person name="Yang J."/>
            <person name="Wariss H.M."/>
            <person name="Tao L."/>
            <person name="Zhang R."/>
            <person name="Yun Q."/>
            <person name="Hollingsworth P."/>
            <person name="Dao Z."/>
            <person name="Luo G."/>
            <person name="Guo H."/>
            <person name="Ma Y."/>
            <person name="Sun W."/>
        </authorList>
    </citation>
    <scope>NUCLEOTIDE SEQUENCE [LARGE SCALE GENOMIC DNA]</scope>
    <source>
        <strain evidence="2">cv. br00</strain>
    </source>
</reference>
<keyword evidence="2" id="KW-1185">Reference proteome</keyword>
<evidence type="ECO:0000313" key="1">
    <source>
        <dbReference type="EMBL" id="KAB5544839.1"/>
    </source>
</evidence>
<dbReference type="Proteomes" id="UP000326939">
    <property type="component" value="Chromosome 8"/>
</dbReference>
<accession>A0A5N5LQ17</accession>
<organism evidence="1 2">
    <name type="scientific">Salix brachista</name>
    <dbReference type="NCBI Taxonomy" id="2182728"/>
    <lineage>
        <taxon>Eukaryota</taxon>
        <taxon>Viridiplantae</taxon>
        <taxon>Streptophyta</taxon>
        <taxon>Embryophyta</taxon>
        <taxon>Tracheophyta</taxon>
        <taxon>Spermatophyta</taxon>
        <taxon>Magnoliopsida</taxon>
        <taxon>eudicotyledons</taxon>
        <taxon>Gunneridae</taxon>
        <taxon>Pentapetalae</taxon>
        <taxon>rosids</taxon>
        <taxon>fabids</taxon>
        <taxon>Malpighiales</taxon>
        <taxon>Salicaceae</taxon>
        <taxon>Saliceae</taxon>
        <taxon>Salix</taxon>
    </lineage>
</organism>
<evidence type="ECO:0000313" key="2">
    <source>
        <dbReference type="Proteomes" id="UP000326939"/>
    </source>
</evidence>
<dbReference type="AlphaFoldDB" id="A0A5N5LQ17"/>
<comment type="caution">
    <text evidence="1">The sequence shown here is derived from an EMBL/GenBank/DDBJ whole genome shotgun (WGS) entry which is preliminary data.</text>
</comment>
<proteinExistence type="predicted"/>
<protein>
    <submittedName>
        <fullName evidence="1">Uncharacterized protein</fullName>
    </submittedName>
</protein>
<gene>
    <name evidence="1" type="ORF">DKX38_012951</name>
</gene>
<dbReference type="EMBL" id="VDCV01000008">
    <property type="protein sequence ID" value="KAB5544839.1"/>
    <property type="molecule type" value="Genomic_DNA"/>
</dbReference>